<evidence type="ECO:0000256" key="3">
    <source>
        <dbReference type="ARBA" id="ARBA00023274"/>
    </source>
</evidence>
<comment type="similarity">
    <text evidence="1">Belongs to the universal ribosomal protein uL4 family.</text>
</comment>
<dbReference type="OrthoDB" id="275876at2759"/>
<dbReference type="GO" id="GO:0005840">
    <property type="term" value="C:ribosome"/>
    <property type="evidence" value="ECO:0007669"/>
    <property type="project" value="UniProtKB-KW"/>
</dbReference>
<dbReference type="EMBL" id="JAEOAQ010000006">
    <property type="protein sequence ID" value="KAG5417895.1"/>
    <property type="molecule type" value="Genomic_DNA"/>
</dbReference>
<dbReference type="RefSeq" id="XP_067547011.1">
    <property type="nucleotide sequence ID" value="XM_067693273.1"/>
</dbReference>
<comment type="caution">
    <text evidence="6">The sequence shown here is derived from an EMBL/GenBank/DDBJ whole genome shotgun (WGS) entry which is preliminary data.</text>
</comment>
<dbReference type="GeneID" id="93652852"/>
<gene>
    <name evidence="6" type="ORF">I9W82_004223</name>
</gene>
<proteinExistence type="inferred from homology"/>
<dbReference type="InterPro" id="IPR002136">
    <property type="entry name" value="Ribosomal_uL4"/>
</dbReference>
<protein>
    <recommendedName>
        <fullName evidence="4">Large ribosomal subunit protein uL4m</fullName>
    </recommendedName>
</protein>
<dbReference type="GO" id="GO:1990904">
    <property type="term" value="C:ribonucleoprotein complex"/>
    <property type="evidence" value="ECO:0007669"/>
    <property type="project" value="UniProtKB-KW"/>
</dbReference>
<dbReference type="SUPFAM" id="SSF52166">
    <property type="entry name" value="Ribosomal protein L4"/>
    <property type="match status" value="1"/>
</dbReference>
<dbReference type="Proteomes" id="UP000669133">
    <property type="component" value="Unassembled WGS sequence"/>
</dbReference>
<feature type="compositionally biased region" description="Low complexity" evidence="5">
    <location>
        <begin position="17"/>
        <end position="33"/>
    </location>
</feature>
<dbReference type="Pfam" id="PF00573">
    <property type="entry name" value="Ribosomal_L4"/>
    <property type="match status" value="1"/>
</dbReference>
<dbReference type="PANTHER" id="PTHR10746">
    <property type="entry name" value="50S RIBOSOMAL PROTEIN L4"/>
    <property type="match status" value="1"/>
</dbReference>
<dbReference type="GO" id="GO:0006412">
    <property type="term" value="P:translation"/>
    <property type="evidence" value="ECO:0007669"/>
    <property type="project" value="InterPro"/>
</dbReference>
<name>A0A8H7Z9U9_9ASCO</name>
<keyword evidence="2" id="KW-0689">Ribosomal protein</keyword>
<evidence type="ECO:0000313" key="7">
    <source>
        <dbReference type="Proteomes" id="UP000669133"/>
    </source>
</evidence>
<dbReference type="PANTHER" id="PTHR10746:SF6">
    <property type="entry name" value="LARGE RIBOSOMAL SUBUNIT PROTEIN UL4M"/>
    <property type="match status" value="1"/>
</dbReference>
<dbReference type="AlphaFoldDB" id="A0A8H7Z9U9"/>
<evidence type="ECO:0000256" key="2">
    <source>
        <dbReference type="ARBA" id="ARBA00022980"/>
    </source>
</evidence>
<feature type="region of interest" description="Disordered" evidence="5">
    <location>
        <begin position="17"/>
        <end position="37"/>
    </location>
</feature>
<organism evidence="6 7">
    <name type="scientific">Candida metapsilosis</name>
    <dbReference type="NCBI Taxonomy" id="273372"/>
    <lineage>
        <taxon>Eukaryota</taxon>
        <taxon>Fungi</taxon>
        <taxon>Dikarya</taxon>
        <taxon>Ascomycota</taxon>
        <taxon>Saccharomycotina</taxon>
        <taxon>Pichiomycetes</taxon>
        <taxon>Debaryomycetaceae</taxon>
        <taxon>Candida/Lodderomyces clade</taxon>
        <taxon>Candida</taxon>
    </lineage>
</organism>
<evidence type="ECO:0000256" key="4">
    <source>
        <dbReference type="ARBA" id="ARBA00040565"/>
    </source>
</evidence>
<sequence>MFKQSIRRLATEAAAVPSSSTSTAAASSSSSSSLHIAPPPKYTLAQLRTFPNLQPTTFIPLPTSFFNTHSPTRRDLLWSAAVFEADRARVGSNYVTLKSDSPYSNRKLRPQKGSGRARLGDANSPHMDNEIKAHAIKGPHDWSTDLPAKVYSKAIQTALTTQYKSGNLFVIENECEFGQASVEITQSFVSSHKLNQLNILFITEENRNKLSSSLNQFFLNENELKKMSRRERAKAVAKVKGKVIKKEDVEVRDILKANRVFVELPALQWLISKYSV</sequence>
<dbReference type="InterPro" id="IPR013005">
    <property type="entry name" value="Ribosomal_uL4-like"/>
</dbReference>
<evidence type="ECO:0000256" key="5">
    <source>
        <dbReference type="SAM" id="MobiDB-lite"/>
    </source>
</evidence>
<reference evidence="6 7" key="1">
    <citation type="submission" date="2020-12" db="EMBL/GenBank/DDBJ databases">
        <title>Effect of drift, selection, and recombination on the evolution of hybrid genomes in Candida yeast pathogens.</title>
        <authorList>
            <person name="Mixao V."/>
            <person name="Ksiezopolska E."/>
            <person name="Saus E."/>
            <person name="Boekhout T."/>
            <person name="Gacser A."/>
            <person name="Gabaldon T."/>
        </authorList>
    </citation>
    <scope>NUCLEOTIDE SEQUENCE [LARGE SCALE GENOMIC DNA]</scope>
    <source>
        <strain evidence="6 7">BP57</strain>
    </source>
</reference>
<accession>A0A8H7Z9U9</accession>
<dbReference type="Gene3D" id="3.40.1370.10">
    <property type="match status" value="1"/>
</dbReference>
<dbReference type="InterPro" id="IPR023574">
    <property type="entry name" value="Ribosomal_uL4_dom_sf"/>
</dbReference>
<evidence type="ECO:0000313" key="6">
    <source>
        <dbReference type="EMBL" id="KAG5417895.1"/>
    </source>
</evidence>
<evidence type="ECO:0000256" key="1">
    <source>
        <dbReference type="ARBA" id="ARBA00010528"/>
    </source>
</evidence>
<keyword evidence="7" id="KW-1185">Reference proteome</keyword>
<feature type="region of interest" description="Disordered" evidence="5">
    <location>
        <begin position="101"/>
        <end position="125"/>
    </location>
</feature>
<dbReference type="GO" id="GO:0003735">
    <property type="term" value="F:structural constituent of ribosome"/>
    <property type="evidence" value="ECO:0007669"/>
    <property type="project" value="InterPro"/>
</dbReference>
<keyword evidence="3" id="KW-0687">Ribonucleoprotein</keyword>